<evidence type="ECO:0000256" key="2">
    <source>
        <dbReference type="ARBA" id="ARBA00022603"/>
    </source>
</evidence>
<dbReference type="Pfam" id="PF02353">
    <property type="entry name" value="CMAS"/>
    <property type="match status" value="1"/>
</dbReference>
<evidence type="ECO:0000256" key="6">
    <source>
        <dbReference type="PIRSR" id="PIRSR003085-1"/>
    </source>
</evidence>
<sequence length="373" mass="43466">MLNGFYKRVFERILDDADVKIGGERAWDIRIHNEALYRRVITQGNLGLGEAYMEGWWDCEQLEEFFHRVIDSKAEHKLSPPVMLIGKVISKLYNMQRPSRAFRVAEKHYNIGNDLFKAMLDKRMLYSCGYWKEANSLEESQEKKLHLIFQKLQLKPGMQVLDIGCGWGGAAQFAAQHYGVSVHGVTVSTEQAAIARDYCAAQPVTIEVVDYRRMRGSYDRIYSIGMFEHVGYKNYREYFKISHECLKEEGLMLLHTIGGNTSSTSVEPWANKYIFPNANIPSATQIAAGYEGLFTLEDWHVFTHDDYARTLMAWYENIEKQWPMLPDRYDETFQRMWRYYLLSCTGGFRSRTNQLWQLLLSKNGIRACYTIPR</sequence>
<evidence type="ECO:0000256" key="1">
    <source>
        <dbReference type="ARBA" id="ARBA00010815"/>
    </source>
</evidence>
<keyword evidence="4" id="KW-0949">S-adenosyl-L-methionine</keyword>
<dbReference type="Gene3D" id="3.40.50.150">
    <property type="entry name" value="Vaccinia Virus protein VP39"/>
    <property type="match status" value="1"/>
</dbReference>
<dbReference type="GO" id="GO:0008825">
    <property type="term" value="F:cyclopropane-fatty-acyl-phospholipid synthase activity"/>
    <property type="evidence" value="ECO:0007669"/>
    <property type="project" value="UniProtKB-EC"/>
</dbReference>
<dbReference type="InterPro" id="IPR003333">
    <property type="entry name" value="CMAS"/>
</dbReference>
<proteinExistence type="inferred from homology"/>
<dbReference type="AlphaFoldDB" id="Q0YQ11"/>
<reference evidence="7 8" key="1">
    <citation type="submission" date="2006-07" db="EMBL/GenBank/DDBJ databases">
        <title>Annotation of the draft genome assembly of Chlorobium ferroxidans DSM 13031.</title>
        <authorList>
            <consortium name="US DOE Joint Genome Institute (JGI-ORNL)"/>
            <person name="Larimer F."/>
            <person name="Land M."/>
            <person name="Hauser L."/>
        </authorList>
    </citation>
    <scope>NUCLEOTIDE SEQUENCE [LARGE SCALE GENOMIC DNA]</scope>
    <source>
        <strain evidence="7 8">DSM 13031</strain>
    </source>
</reference>
<evidence type="ECO:0000256" key="4">
    <source>
        <dbReference type="ARBA" id="ARBA00022691"/>
    </source>
</evidence>
<keyword evidence="2 7" id="KW-0489">Methyltransferase</keyword>
<dbReference type="PIRSF" id="PIRSF003085">
    <property type="entry name" value="CMAS"/>
    <property type="match status" value="1"/>
</dbReference>
<dbReference type="GO" id="GO:0008610">
    <property type="term" value="P:lipid biosynthetic process"/>
    <property type="evidence" value="ECO:0007669"/>
    <property type="project" value="InterPro"/>
</dbReference>
<comment type="caution">
    <text evidence="7">The sequence shown here is derived from an EMBL/GenBank/DDBJ whole genome shotgun (WGS) entry which is preliminary data.</text>
</comment>
<dbReference type="EMBL" id="AASE01000021">
    <property type="protein sequence ID" value="EAT58382.1"/>
    <property type="molecule type" value="Genomic_DNA"/>
</dbReference>
<dbReference type="PANTHER" id="PTHR43667">
    <property type="entry name" value="CYCLOPROPANE-FATTY-ACYL-PHOSPHOLIPID SYNTHASE"/>
    <property type="match status" value="1"/>
</dbReference>
<comment type="similarity">
    <text evidence="1">Belongs to the CFA/CMAS family.</text>
</comment>
<dbReference type="InterPro" id="IPR050723">
    <property type="entry name" value="CFA/CMAS"/>
</dbReference>
<dbReference type="NCBIfam" id="NF008686">
    <property type="entry name" value="PRK11705.1"/>
    <property type="match status" value="1"/>
</dbReference>
<dbReference type="CDD" id="cd02440">
    <property type="entry name" value="AdoMet_MTases"/>
    <property type="match status" value="1"/>
</dbReference>
<evidence type="ECO:0000256" key="5">
    <source>
        <dbReference type="ARBA" id="ARBA00023098"/>
    </source>
</evidence>
<keyword evidence="5" id="KW-0443">Lipid metabolism</keyword>
<keyword evidence="3 7" id="KW-0808">Transferase</keyword>
<dbReference type="GO" id="GO:0032259">
    <property type="term" value="P:methylation"/>
    <property type="evidence" value="ECO:0007669"/>
    <property type="project" value="UniProtKB-KW"/>
</dbReference>
<dbReference type="Proteomes" id="UP000004162">
    <property type="component" value="Unassembled WGS sequence"/>
</dbReference>
<dbReference type="RefSeq" id="WP_006366992.1">
    <property type="nucleotide sequence ID" value="NZ_AASE01000021.1"/>
</dbReference>
<dbReference type="PANTHER" id="PTHR43667:SF1">
    <property type="entry name" value="CYCLOPROPANE-FATTY-ACYL-PHOSPHOLIPID SYNTHASE"/>
    <property type="match status" value="1"/>
</dbReference>
<evidence type="ECO:0000313" key="8">
    <source>
        <dbReference type="Proteomes" id="UP000004162"/>
    </source>
</evidence>
<dbReference type="SUPFAM" id="SSF53335">
    <property type="entry name" value="S-adenosyl-L-methionine-dependent methyltransferases"/>
    <property type="match status" value="1"/>
</dbReference>
<feature type="active site" evidence="6">
    <location>
        <position position="344"/>
    </location>
</feature>
<keyword evidence="8" id="KW-1185">Reference proteome</keyword>
<dbReference type="OrthoDB" id="9782855at2"/>
<gene>
    <name evidence="7" type="ORF">CferDRAFT_0321</name>
</gene>
<accession>Q0YQ11</accession>
<dbReference type="InterPro" id="IPR029063">
    <property type="entry name" value="SAM-dependent_MTases_sf"/>
</dbReference>
<organism evidence="7 8">
    <name type="scientific">Chlorobium ferrooxidans DSM 13031</name>
    <dbReference type="NCBI Taxonomy" id="377431"/>
    <lineage>
        <taxon>Bacteria</taxon>
        <taxon>Pseudomonadati</taxon>
        <taxon>Chlorobiota</taxon>
        <taxon>Chlorobiia</taxon>
        <taxon>Chlorobiales</taxon>
        <taxon>Chlorobiaceae</taxon>
        <taxon>Chlorobium/Pelodictyon group</taxon>
        <taxon>Chlorobium</taxon>
    </lineage>
</organism>
<protein>
    <submittedName>
        <fullName evidence="7">Cyclopropane-fatty-acyl-phospholipid synthase</fullName>
        <ecNumber evidence="7">2.1.1.79</ecNumber>
    </submittedName>
</protein>
<dbReference type="EC" id="2.1.1.79" evidence="7"/>
<name>Q0YQ11_9CHLB</name>
<reference evidence="7 8" key="2">
    <citation type="submission" date="2006-07" db="EMBL/GenBank/DDBJ databases">
        <title>Sequencing of the draft genome and assembly of Chlorobium ferroxidans DSM 13031.</title>
        <authorList>
            <consortium name="US DOE Joint Genome Institute (JGI-PGF)"/>
            <person name="Copeland A."/>
            <person name="Lucas S."/>
            <person name="Lapidus A."/>
            <person name="Barry K."/>
            <person name="Glavina del Rio T."/>
            <person name="Dalin E."/>
            <person name="Tice H."/>
            <person name="Bruce D."/>
            <person name="Pitluck S."/>
            <person name="Richardson P."/>
        </authorList>
    </citation>
    <scope>NUCLEOTIDE SEQUENCE [LARGE SCALE GENOMIC DNA]</scope>
    <source>
        <strain evidence="7 8">DSM 13031</strain>
    </source>
</reference>
<evidence type="ECO:0000256" key="3">
    <source>
        <dbReference type="ARBA" id="ARBA00022679"/>
    </source>
</evidence>
<evidence type="ECO:0000313" key="7">
    <source>
        <dbReference type="EMBL" id="EAT58382.1"/>
    </source>
</evidence>